<feature type="domain" description="Protein kinase" evidence="20">
    <location>
        <begin position="445"/>
        <end position="717"/>
    </location>
</feature>
<evidence type="ECO:0000256" key="12">
    <source>
        <dbReference type="ARBA" id="ARBA00022989"/>
    </source>
</evidence>
<dbReference type="Proteomes" id="UP001141806">
    <property type="component" value="Unassembled WGS sequence"/>
</dbReference>
<evidence type="ECO:0000256" key="17">
    <source>
        <dbReference type="ARBA" id="ARBA00048679"/>
    </source>
</evidence>
<evidence type="ECO:0000259" key="20">
    <source>
        <dbReference type="PROSITE" id="PS50011"/>
    </source>
</evidence>
<evidence type="ECO:0000256" key="18">
    <source>
        <dbReference type="SAM" id="Phobius"/>
    </source>
</evidence>
<feature type="signal peptide" evidence="19">
    <location>
        <begin position="1"/>
        <end position="24"/>
    </location>
</feature>
<dbReference type="FunFam" id="3.80.10.10:FF:000673">
    <property type="entry name" value="Probable LRR receptor-like serine/threonine-protein kinase At2g02780"/>
    <property type="match status" value="1"/>
</dbReference>
<dbReference type="InterPro" id="IPR051824">
    <property type="entry name" value="LRR_Rcpt-Like_S/T_Kinase"/>
</dbReference>
<evidence type="ECO:0000256" key="8">
    <source>
        <dbReference type="ARBA" id="ARBA00022737"/>
    </source>
</evidence>
<evidence type="ECO:0000256" key="6">
    <source>
        <dbReference type="ARBA" id="ARBA00022692"/>
    </source>
</evidence>
<comment type="catalytic activity">
    <reaction evidence="17">
        <text>L-seryl-[protein] + ATP = O-phospho-L-seryl-[protein] + ADP + H(+)</text>
        <dbReference type="Rhea" id="RHEA:17989"/>
        <dbReference type="Rhea" id="RHEA-COMP:9863"/>
        <dbReference type="Rhea" id="RHEA-COMP:11604"/>
        <dbReference type="ChEBI" id="CHEBI:15378"/>
        <dbReference type="ChEBI" id="CHEBI:29999"/>
        <dbReference type="ChEBI" id="CHEBI:30616"/>
        <dbReference type="ChEBI" id="CHEBI:83421"/>
        <dbReference type="ChEBI" id="CHEBI:456216"/>
        <dbReference type="EC" id="2.7.11.1"/>
    </reaction>
</comment>
<keyword evidence="13 18" id="KW-0472">Membrane</keyword>
<proteinExistence type="predicted"/>
<dbReference type="GO" id="GO:0004674">
    <property type="term" value="F:protein serine/threonine kinase activity"/>
    <property type="evidence" value="ECO:0007669"/>
    <property type="project" value="UniProtKB-KW"/>
</dbReference>
<dbReference type="Pfam" id="PF00560">
    <property type="entry name" value="LRR_1"/>
    <property type="match status" value="1"/>
</dbReference>
<evidence type="ECO:0000256" key="4">
    <source>
        <dbReference type="ARBA" id="ARBA00022614"/>
    </source>
</evidence>
<evidence type="ECO:0000313" key="22">
    <source>
        <dbReference type="Proteomes" id="UP001141806"/>
    </source>
</evidence>
<feature type="transmembrane region" description="Helical" evidence="18">
    <location>
        <begin position="357"/>
        <end position="382"/>
    </location>
</feature>
<keyword evidence="4" id="KW-0433">Leucine-rich repeat</keyword>
<evidence type="ECO:0000256" key="19">
    <source>
        <dbReference type="SAM" id="SignalP"/>
    </source>
</evidence>
<evidence type="ECO:0000256" key="2">
    <source>
        <dbReference type="ARBA" id="ARBA00012513"/>
    </source>
</evidence>
<keyword evidence="7 19" id="KW-0732">Signal</keyword>
<dbReference type="AlphaFoldDB" id="A0A9Q0H646"/>
<comment type="subcellular location">
    <subcellularLocation>
        <location evidence="1">Membrane</location>
        <topology evidence="1">Single-pass type I membrane protein</topology>
    </subcellularLocation>
</comment>
<dbReference type="Pfam" id="PF13855">
    <property type="entry name" value="LRR_8"/>
    <property type="match status" value="1"/>
</dbReference>
<keyword evidence="6 18" id="KW-0812">Transmembrane</keyword>
<keyword evidence="15" id="KW-0325">Glycoprotein</keyword>
<dbReference type="FunFam" id="3.80.10.10:FF:000041">
    <property type="entry name" value="LRR receptor-like serine/threonine-protein kinase ERECTA"/>
    <property type="match status" value="1"/>
</dbReference>
<keyword evidence="9" id="KW-0547">Nucleotide-binding</keyword>
<dbReference type="PROSITE" id="PS50011">
    <property type="entry name" value="PROTEIN_KINASE_DOM"/>
    <property type="match status" value="1"/>
</dbReference>
<keyword evidence="22" id="KW-1185">Reference proteome</keyword>
<evidence type="ECO:0000313" key="21">
    <source>
        <dbReference type="EMBL" id="KAJ4960547.1"/>
    </source>
</evidence>
<dbReference type="PANTHER" id="PTHR48006:SF73">
    <property type="entry name" value="PROTEIN KINASE DOMAIN-CONTAINING PROTEIN"/>
    <property type="match status" value="1"/>
</dbReference>
<comment type="caution">
    <text evidence="21">The sequence shown here is derived from an EMBL/GenBank/DDBJ whole genome shotgun (WGS) entry which is preliminary data.</text>
</comment>
<accession>A0A9Q0H646</accession>
<evidence type="ECO:0000256" key="5">
    <source>
        <dbReference type="ARBA" id="ARBA00022679"/>
    </source>
</evidence>
<feature type="chain" id="PRO_5040438769" description="non-specific serine/threonine protein kinase" evidence="19">
    <location>
        <begin position="25"/>
        <end position="747"/>
    </location>
</feature>
<dbReference type="InterPro" id="IPR032675">
    <property type="entry name" value="LRR_dom_sf"/>
</dbReference>
<keyword evidence="14" id="KW-0675">Receptor</keyword>
<name>A0A9Q0H646_9MAGN</name>
<dbReference type="Gene3D" id="1.10.510.10">
    <property type="entry name" value="Transferase(Phosphotransferase) domain 1"/>
    <property type="match status" value="1"/>
</dbReference>
<comment type="catalytic activity">
    <reaction evidence="16">
        <text>L-threonyl-[protein] + ATP = O-phospho-L-threonyl-[protein] + ADP + H(+)</text>
        <dbReference type="Rhea" id="RHEA:46608"/>
        <dbReference type="Rhea" id="RHEA-COMP:11060"/>
        <dbReference type="Rhea" id="RHEA-COMP:11605"/>
        <dbReference type="ChEBI" id="CHEBI:15378"/>
        <dbReference type="ChEBI" id="CHEBI:30013"/>
        <dbReference type="ChEBI" id="CHEBI:30616"/>
        <dbReference type="ChEBI" id="CHEBI:61977"/>
        <dbReference type="ChEBI" id="CHEBI:456216"/>
        <dbReference type="EC" id="2.7.11.1"/>
    </reaction>
</comment>
<gene>
    <name evidence="21" type="ORF">NE237_020457</name>
</gene>
<dbReference type="InterPro" id="IPR000719">
    <property type="entry name" value="Prot_kinase_dom"/>
</dbReference>
<dbReference type="SMART" id="SM00220">
    <property type="entry name" value="S_TKc"/>
    <property type="match status" value="1"/>
</dbReference>
<dbReference type="Pfam" id="PF00069">
    <property type="entry name" value="Pkinase"/>
    <property type="match status" value="1"/>
</dbReference>
<dbReference type="OrthoDB" id="676979at2759"/>
<evidence type="ECO:0000256" key="16">
    <source>
        <dbReference type="ARBA" id="ARBA00047899"/>
    </source>
</evidence>
<dbReference type="Gene3D" id="3.30.200.20">
    <property type="entry name" value="Phosphorylase Kinase, domain 1"/>
    <property type="match status" value="1"/>
</dbReference>
<dbReference type="FunFam" id="1.10.510.10:FF:000431">
    <property type="entry name" value="Putative inactive leucine-rich repeat receptor-like protein kinase"/>
    <property type="match status" value="1"/>
</dbReference>
<dbReference type="InterPro" id="IPR011009">
    <property type="entry name" value="Kinase-like_dom_sf"/>
</dbReference>
<reference evidence="21" key="1">
    <citation type="journal article" date="2023" name="Plant J.">
        <title>The genome of the king protea, Protea cynaroides.</title>
        <authorList>
            <person name="Chang J."/>
            <person name="Duong T.A."/>
            <person name="Schoeman C."/>
            <person name="Ma X."/>
            <person name="Roodt D."/>
            <person name="Barker N."/>
            <person name="Li Z."/>
            <person name="Van de Peer Y."/>
            <person name="Mizrachi E."/>
        </authorList>
    </citation>
    <scope>NUCLEOTIDE SEQUENCE</scope>
    <source>
        <tissue evidence="21">Young leaves</tissue>
    </source>
</reference>
<evidence type="ECO:0000256" key="13">
    <source>
        <dbReference type="ARBA" id="ARBA00023136"/>
    </source>
</evidence>
<dbReference type="GO" id="GO:0005524">
    <property type="term" value="F:ATP binding"/>
    <property type="evidence" value="ECO:0007669"/>
    <property type="project" value="UniProtKB-KW"/>
</dbReference>
<dbReference type="EC" id="2.7.11.1" evidence="2"/>
<evidence type="ECO:0000256" key="3">
    <source>
        <dbReference type="ARBA" id="ARBA00022527"/>
    </source>
</evidence>
<dbReference type="InterPro" id="IPR001611">
    <property type="entry name" value="Leu-rich_rpt"/>
</dbReference>
<evidence type="ECO:0000256" key="15">
    <source>
        <dbReference type="ARBA" id="ARBA00023180"/>
    </source>
</evidence>
<keyword evidence="8" id="KW-0677">Repeat</keyword>
<sequence>MDGHRFCLSFLISILVLIPLHSLAQLSPSESRILLQVQQLLEFPPSLEGWTNWTNFCYLPLSQSVQIVCSGNHITQLTIIGNKSSPFYSLKPTRGNFVVSQQSLSKAFSIDTFFAVLTKLSSLKMLSLVSLGLWGSLPPMITRFQSLEVLNMSSNFLYGEIPAGISSFRYLSSIVFSDNLLNGMVPHLSSIATLEEVDLSDNLLGPKFPSLGDKVVSIVLRNNTFQSEISLEFKTFNKLQRLDISSNKLVGLIPSALFSLPSIQYLNLAMNKLTGALPKNVSCSHGLGFVDLSRNLLTGRLPHCIGSNSSTLVVFYSWNCLASGSSKYQHPYFFCNNEALAVKPPTQNQDSEPRSKLGFMVSIAGGILVGGVAVVVVILVIFKRPEVRASAVNKFMKSKMGKNFSHISPNVITNTRHVSRGLGVLGLPPYHEFNLEEIEEATKNFDPANLMGHGSQGQLYKGFLRDGSPVVVRCLKLKQRHSSQRLLQKMEVISKIRHQHLIGILGHCIVMYKDHPNMSNTVFLVLEYVSNGKLRSHLTDQRKREMLKWPQRVAITVGVVRGIQFLHTGFSPGIFGNDLKIENILLDENLSAKVSGYNLPLPDRVSSEASSTGGEALDCLDSIKHSEKEDVYQLGVLLLEVITGKQVMSQNELNVLKLQLEESLIDTSKLQEATDPSMRGTCAHESLKTTVEITLNCLSKDPSQRPSIEDVLWNLQYSVQVQNGWTSSGKHSGNLGGKLSGYISTQL</sequence>
<keyword evidence="5" id="KW-0808">Transferase</keyword>
<dbReference type="Gene3D" id="3.80.10.10">
    <property type="entry name" value="Ribonuclease Inhibitor"/>
    <property type="match status" value="2"/>
</dbReference>
<dbReference type="SUPFAM" id="SSF52047">
    <property type="entry name" value="RNI-like"/>
    <property type="match status" value="1"/>
</dbReference>
<protein>
    <recommendedName>
        <fullName evidence="2">non-specific serine/threonine protein kinase</fullName>
        <ecNumber evidence="2">2.7.11.1</ecNumber>
    </recommendedName>
</protein>
<keyword evidence="11" id="KW-0067">ATP-binding</keyword>
<evidence type="ECO:0000256" key="9">
    <source>
        <dbReference type="ARBA" id="ARBA00022741"/>
    </source>
</evidence>
<keyword evidence="3" id="KW-0723">Serine/threonine-protein kinase</keyword>
<dbReference type="PANTHER" id="PTHR48006">
    <property type="entry name" value="LEUCINE-RICH REPEAT-CONTAINING PROTEIN DDB_G0281931-RELATED"/>
    <property type="match status" value="1"/>
</dbReference>
<evidence type="ECO:0000256" key="14">
    <source>
        <dbReference type="ARBA" id="ARBA00023170"/>
    </source>
</evidence>
<organism evidence="21 22">
    <name type="scientific">Protea cynaroides</name>
    <dbReference type="NCBI Taxonomy" id="273540"/>
    <lineage>
        <taxon>Eukaryota</taxon>
        <taxon>Viridiplantae</taxon>
        <taxon>Streptophyta</taxon>
        <taxon>Embryophyta</taxon>
        <taxon>Tracheophyta</taxon>
        <taxon>Spermatophyta</taxon>
        <taxon>Magnoliopsida</taxon>
        <taxon>Proteales</taxon>
        <taxon>Proteaceae</taxon>
        <taxon>Protea</taxon>
    </lineage>
</organism>
<dbReference type="SUPFAM" id="SSF56112">
    <property type="entry name" value="Protein kinase-like (PK-like)"/>
    <property type="match status" value="1"/>
</dbReference>
<dbReference type="GO" id="GO:0016020">
    <property type="term" value="C:membrane"/>
    <property type="evidence" value="ECO:0007669"/>
    <property type="project" value="UniProtKB-SubCell"/>
</dbReference>
<dbReference type="EMBL" id="JAMYWD010000009">
    <property type="protein sequence ID" value="KAJ4960547.1"/>
    <property type="molecule type" value="Genomic_DNA"/>
</dbReference>
<evidence type="ECO:0000256" key="7">
    <source>
        <dbReference type="ARBA" id="ARBA00022729"/>
    </source>
</evidence>
<evidence type="ECO:0000256" key="1">
    <source>
        <dbReference type="ARBA" id="ARBA00004479"/>
    </source>
</evidence>
<keyword evidence="10" id="KW-0418">Kinase</keyword>
<keyword evidence="12 18" id="KW-1133">Transmembrane helix</keyword>
<evidence type="ECO:0000256" key="11">
    <source>
        <dbReference type="ARBA" id="ARBA00022840"/>
    </source>
</evidence>
<evidence type="ECO:0000256" key="10">
    <source>
        <dbReference type="ARBA" id="ARBA00022777"/>
    </source>
</evidence>